<name>U3GYW7_9CORY</name>
<sequence>MDGWCLELHQNPSSGVRLCGFLCWVGITIKGFVQQLNKKVYTTIKEATSG</sequence>
<gene>
    <name evidence="1" type="ORF">CARG_03355</name>
</gene>
<reference evidence="1 2" key="1">
    <citation type="journal article" date="2013" name="Genome Announc.">
        <title>Whole-Genome Sequence of the Clinical Strain Corynebacterium argentoratense DSM 44202, Isolated from a Human Throat Specimen.</title>
        <authorList>
            <person name="Bomholt C."/>
            <person name="Glaub A."/>
            <person name="Gravermann K."/>
            <person name="Albersmeier A."/>
            <person name="Brinkrolf K."/>
            <person name="Ruckert C."/>
            <person name="Tauch A."/>
        </authorList>
    </citation>
    <scope>NUCLEOTIDE SEQUENCE [LARGE SCALE GENOMIC DNA]</scope>
    <source>
        <strain evidence="1">DSM 44202</strain>
    </source>
</reference>
<dbReference type="Proteomes" id="UP000016943">
    <property type="component" value="Chromosome"/>
</dbReference>
<organism evidence="1 2">
    <name type="scientific">Corynebacterium argentoratense DSM 44202</name>
    <dbReference type="NCBI Taxonomy" id="1348662"/>
    <lineage>
        <taxon>Bacteria</taxon>
        <taxon>Bacillati</taxon>
        <taxon>Actinomycetota</taxon>
        <taxon>Actinomycetes</taxon>
        <taxon>Mycobacteriales</taxon>
        <taxon>Corynebacteriaceae</taxon>
        <taxon>Corynebacterium</taxon>
    </lineage>
</organism>
<accession>U3GYW7</accession>
<evidence type="ECO:0000313" key="1">
    <source>
        <dbReference type="EMBL" id="AGU14822.1"/>
    </source>
</evidence>
<keyword evidence="2" id="KW-1185">Reference proteome</keyword>
<evidence type="ECO:0000313" key="2">
    <source>
        <dbReference type="Proteomes" id="UP000016943"/>
    </source>
</evidence>
<protein>
    <submittedName>
        <fullName evidence="1">Uncharacterized protein</fullName>
    </submittedName>
</protein>
<dbReference type="KEGG" id="caz:CARG_03355"/>
<proteinExistence type="predicted"/>
<dbReference type="AlphaFoldDB" id="U3GYW7"/>
<dbReference type="PATRIC" id="fig|1348662.3.peg.659"/>
<dbReference type="STRING" id="1348662.CARG_03355"/>
<dbReference type="HOGENOM" id="CLU_3116818_0_0_11"/>
<dbReference type="EMBL" id="CP006365">
    <property type="protein sequence ID" value="AGU14822.1"/>
    <property type="molecule type" value="Genomic_DNA"/>
</dbReference>